<dbReference type="OrthoDB" id="8954335at2759"/>
<dbReference type="GeneID" id="94847748"/>
<dbReference type="RefSeq" id="XP_068346701.1">
    <property type="nucleotide sequence ID" value="XM_068513044.1"/>
</dbReference>
<dbReference type="SMART" id="SM00173">
    <property type="entry name" value="RAS"/>
    <property type="match status" value="1"/>
</dbReference>
<dbReference type="PRINTS" id="PR00449">
    <property type="entry name" value="RASTRNSFRMNG"/>
</dbReference>
<evidence type="ECO:0000256" key="2">
    <source>
        <dbReference type="ARBA" id="ARBA00023134"/>
    </source>
</evidence>
<dbReference type="VEuPathDB" id="TrichDB:TRFO_40172"/>
<keyword evidence="2" id="KW-0342">GTP-binding</keyword>
<name>A0A1J4J8K4_9EUKA</name>
<comment type="caution">
    <text evidence="3">The sequence shown here is derived from an EMBL/GenBank/DDBJ whole genome shotgun (WGS) entry which is preliminary data.</text>
</comment>
<dbReference type="PROSITE" id="PS51419">
    <property type="entry name" value="RAB"/>
    <property type="match status" value="1"/>
</dbReference>
<dbReference type="InterPro" id="IPR027417">
    <property type="entry name" value="P-loop_NTPase"/>
</dbReference>
<dbReference type="InterPro" id="IPR005225">
    <property type="entry name" value="Small_GTP-bd"/>
</dbReference>
<dbReference type="FunFam" id="3.40.50.300:FF:000808">
    <property type="entry name" value="Small GTP-binding protein, putative"/>
    <property type="match status" value="1"/>
</dbReference>
<dbReference type="InterPro" id="IPR001806">
    <property type="entry name" value="Small_GTPase"/>
</dbReference>
<dbReference type="GO" id="GO:0003924">
    <property type="term" value="F:GTPase activity"/>
    <property type="evidence" value="ECO:0007669"/>
    <property type="project" value="InterPro"/>
</dbReference>
<gene>
    <name evidence="3" type="primary">ryh1</name>
    <name evidence="3" type="ORF">TRFO_40172</name>
</gene>
<dbReference type="SMART" id="SM00175">
    <property type="entry name" value="RAB"/>
    <property type="match status" value="1"/>
</dbReference>
<dbReference type="PROSITE" id="PS51420">
    <property type="entry name" value="RHO"/>
    <property type="match status" value="1"/>
</dbReference>
<reference evidence="3" key="1">
    <citation type="submission" date="2016-10" db="EMBL/GenBank/DDBJ databases">
        <authorList>
            <person name="Benchimol M."/>
            <person name="Almeida L.G."/>
            <person name="Vasconcelos A.T."/>
            <person name="Perreira-Neves A."/>
            <person name="Rosa I.A."/>
            <person name="Tasca T."/>
            <person name="Bogo M.R."/>
            <person name="de Souza W."/>
        </authorList>
    </citation>
    <scope>NUCLEOTIDE SEQUENCE [LARGE SCALE GENOMIC DNA]</scope>
    <source>
        <strain evidence="3">K</strain>
    </source>
</reference>
<organism evidence="3 4">
    <name type="scientific">Tritrichomonas foetus</name>
    <dbReference type="NCBI Taxonomy" id="1144522"/>
    <lineage>
        <taxon>Eukaryota</taxon>
        <taxon>Metamonada</taxon>
        <taxon>Parabasalia</taxon>
        <taxon>Tritrichomonadida</taxon>
        <taxon>Tritrichomonadidae</taxon>
        <taxon>Tritrichomonas</taxon>
    </lineage>
</organism>
<keyword evidence="4" id="KW-1185">Reference proteome</keyword>
<dbReference type="EMBL" id="MLAK01001390">
    <property type="protein sequence ID" value="OHS93564.1"/>
    <property type="molecule type" value="Genomic_DNA"/>
</dbReference>
<dbReference type="GO" id="GO:0005525">
    <property type="term" value="F:GTP binding"/>
    <property type="evidence" value="ECO:0007669"/>
    <property type="project" value="UniProtKB-KW"/>
</dbReference>
<evidence type="ECO:0000313" key="3">
    <source>
        <dbReference type="EMBL" id="OHS93564.1"/>
    </source>
</evidence>
<sequence length="208" mass="23508">MDLQTYAKAVLCGSSSVGKTTIFSRILQKNLNTEFPSTMGASFASVKVPFNDEEITVNLWDTAGQEEYRSLVNIYFRNSNIALIVFDLTNHESFDQVDEWIDEILANCGDSPPNFLIIGNKSDLIYDKKVTDEEINDYIETIKCPYFEISAKEGQNFGDLCKKIGELALNFLNETAEQKEKKKEKTNETFYNVSDLEVSGNVKSQNCC</sequence>
<proteinExistence type="predicted"/>
<accession>A0A1J4J8K4</accession>
<dbReference type="SMART" id="SM00174">
    <property type="entry name" value="RHO"/>
    <property type="match status" value="1"/>
</dbReference>
<dbReference type="PANTHER" id="PTHR47977">
    <property type="entry name" value="RAS-RELATED PROTEIN RAB"/>
    <property type="match status" value="1"/>
</dbReference>
<protein>
    <submittedName>
        <fullName evidence="3">GTP-binding protein ryh1</fullName>
    </submittedName>
</protein>
<dbReference type="SMART" id="SM00176">
    <property type="entry name" value="RAN"/>
    <property type="match status" value="1"/>
</dbReference>
<dbReference type="Gene3D" id="3.40.50.300">
    <property type="entry name" value="P-loop containing nucleotide triphosphate hydrolases"/>
    <property type="match status" value="1"/>
</dbReference>
<keyword evidence="1" id="KW-0547">Nucleotide-binding</keyword>
<dbReference type="Pfam" id="PF00071">
    <property type="entry name" value="Ras"/>
    <property type="match status" value="1"/>
</dbReference>
<dbReference type="SUPFAM" id="SSF52540">
    <property type="entry name" value="P-loop containing nucleoside triphosphate hydrolases"/>
    <property type="match status" value="1"/>
</dbReference>
<dbReference type="Proteomes" id="UP000179807">
    <property type="component" value="Unassembled WGS sequence"/>
</dbReference>
<dbReference type="CDD" id="cd00154">
    <property type="entry name" value="Rab"/>
    <property type="match status" value="1"/>
</dbReference>
<evidence type="ECO:0000256" key="1">
    <source>
        <dbReference type="ARBA" id="ARBA00022741"/>
    </source>
</evidence>
<dbReference type="PROSITE" id="PS51421">
    <property type="entry name" value="RAS"/>
    <property type="match status" value="1"/>
</dbReference>
<dbReference type="AlphaFoldDB" id="A0A1J4J8K4"/>
<dbReference type="NCBIfam" id="TIGR00231">
    <property type="entry name" value="small_GTP"/>
    <property type="match status" value="1"/>
</dbReference>
<evidence type="ECO:0000313" key="4">
    <source>
        <dbReference type="Proteomes" id="UP000179807"/>
    </source>
</evidence>
<dbReference type="InterPro" id="IPR050227">
    <property type="entry name" value="Rab"/>
</dbReference>